<dbReference type="AlphaFoldDB" id="A0A4U6X019"/>
<dbReference type="STRING" id="1306861.A0A4U6X019"/>
<sequence>MVNFLRAAGLLALAPLLAAAAPAATESNLDVRAADAAPFSFAKWADDIIANPNGQHPSPEEAMALAFNQTSTGW</sequence>
<protein>
    <submittedName>
        <fullName evidence="2">Uncharacterized protein</fullName>
    </submittedName>
</protein>
<proteinExistence type="predicted"/>
<accession>A0A4U6X019</accession>
<evidence type="ECO:0000256" key="1">
    <source>
        <dbReference type="SAM" id="SignalP"/>
    </source>
</evidence>
<name>A0A4U6X019_9PEZI</name>
<evidence type="ECO:0000313" key="2">
    <source>
        <dbReference type="EMBL" id="TKW48485.1"/>
    </source>
</evidence>
<organism evidence="2 3">
    <name type="scientific">Colletotrichum tanaceti</name>
    <dbReference type="NCBI Taxonomy" id="1306861"/>
    <lineage>
        <taxon>Eukaryota</taxon>
        <taxon>Fungi</taxon>
        <taxon>Dikarya</taxon>
        <taxon>Ascomycota</taxon>
        <taxon>Pezizomycotina</taxon>
        <taxon>Sordariomycetes</taxon>
        <taxon>Hypocreomycetidae</taxon>
        <taxon>Glomerellales</taxon>
        <taxon>Glomerellaceae</taxon>
        <taxon>Colletotrichum</taxon>
        <taxon>Colletotrichum destructivum species complex</taxon>
    </lineage>
</organism>
<dbReference type="EMBL" id="PJEX01000967">
    <property type="protein sequence ID" value="TKW48485.1"/>
    <property type="molecule type" value="Genomic_DNA"/>
</dbReference>
<keyword evidence="1" id="KW-0732">Signal</keyword>
<reference evidence="2 3" key="1">
    <citation type="journal article" date="2019" name="PLoS ONE">
        <title>Comparative genome analysis indicates high evolutionary potential of pathogenicity genes in Colletotrichum tanaceti.</title>
        <authorList>
            <person name="Lelwala R.V."/>
            <person name="Korhonen P.K."/>
            <person name="Young N.D."/>
            <person name="Scott J.B."/>
            <person name="Ades P.A."/>
            <person name="Gasser R.B."/>
            <person name="Taylor P.W.J."/>
        </authorList>
    </citation>
    <scope>NUCLEOTIDE SEQUENCE [LARGE SCALE GENOMIC DNA]</scope>
    <source>
        <strain evidence="2">BRIP57314</strain>
    </source>
</reference>
<feature type="chain" id="PRO_5020642245" evidence="1">
    <location>
        <begin position="20"/>
        <end position="74"/>
    </location>
</feature>
<gene>
    <name evidence="2" type="ORF">CTA1_5579</name>
</gene>
<dbReference type="Proteomes" id="UP000310108">
    <property type="component" value="Unassembled WGS sequence"/>
</dbReference>
<comment type="caution">
    <text evidence="2">The sequence shown here is derived from an EMBL/GenBank/DDBJ whole genome shotgun (WGS) entry which is preliminary data.</text>
</comment>
<feature type="signal peptide" evidence="1">
    <location>
        <begin position="1"/>
        <end position="19"/>
    </location>
</feature>
<evidence type="ECO:0000313" key="3">
    <source>
        <dbReference type="Proteomes" id="UP000310108"/>
    </source>
</evidence>
<keyword evidence="3" id="KW-1185">Reference proteome</keyword>